<dbReference type="CDD" id="cd14845">
    <property type="entry name" value="L-Ala-D-Glu_peptidase_like"/>
    <property type="match status" value="1"/>
</dbReference>
<evidence type="ECO:0000313" key="3">
    <source>
        <dbReference type="EMBL" id="MBB5714577.1"/>
    </source>
</evidence>
<proteinExistence type="predicted"/>
<dbReference type="Proteomes" id="UP000546200">
    <property type="component" value="Unassembled WGS sequence"/>
</dbReference>
<dbReference type="Gene3D" id="3.30.1380.10">
    <property type="match status" value="1"/>
</dbReference>
<dbReference type="Pfam" id="PF13539">
    <property type="entry name" value="Peptidase_M15_4"/>
    <property type="match status" value="1"/>
</dbReference>
<feature type="region of interest" description="Disordered" evidence="1">
    <location>
        <begin position="173"/>
        <end position="192"/>
    </location>
</feature>
<evidence type="ECO:0000313" key="4">
    <source>
        <dbReference type="Proteomes" id="UP000546200"/>
    </source>
</evidence>
<gene>
    <name evidence="3" type="ORF">FHS94_001413</name>
</gene>
<dbReference type="InterPro" id="IPR039561">
    <property type="entry name" value="Peptidase_M15C"/>
</dbReference>
<name>A0A7W9EVC5_9SPHN</name>
<dbReference type="SUPFAM" id="SSF55166">
    <property type="entry name" value="Hedgehog/DD-peptidase"/>
    <property type="match status" value="1"/>
</dbReference>
<protein>
    <recommendedName>
        <fullName evidence="2">Peptidase M15C domain-containing protein</fullName>
    </recommendedName>
</protein>
<accession>A0A7W9EVC5</accession>
<dbReference type="GO" id="GO:0008233">
    <property type="term" value="F:peptidase activity"/>
    <property type="evidence" value="ECO:0007669"/>
    <property type="project" value="InterPro"/>
</dbReference>
<comment type="caution">
    <text evidence="3">The sequence shown here is derived from an EMBL/GenBank/DDBJ whole genome shotgun (WGS) entry which is preliminary data.</text>
</comment>
<organism evidence="3 4">
    <name type="scientific">Sphingomonas aerophila</name>
    <dbReference type="NCBI Taxonomy" id="1344948"/>
    <lineage>
        <taxon>Bacteria</taxon>
        <taxon>Pseudomonadati</taxon>
        <taxon>Pseudomonadota</taxon>
        <taxon>Alphaproteobacteria</taxon>
        <taxon>Sphingomonadales</taxon>
        <taxon>Sphingomonadaceae</taxon>
        <taxon>Sphingomonas</taxon>
    </lineage>
</organism>
<sequence>MSSGAQAKTIKVSRDLNLLAPAFRAAVEAAILDCNDQGRPGGPLNAMVYEGFRSPELQAIYFQRGRTVKPPRHTVTNAPTNEFSWHGYGLAVDVIHATQLWEPGRGENWFRDVAAVFARHGCKWGGNWTSPDLPHFQWGRCRASPSDHARSLIRSGGVQAVWTEVGADLPDIDQPAEPEPASMRPAAPHMNDGGDVDVLEVETLVGRSITELCRNGFTDDRANHCAHFVAHALGLDFGYTCRAHVGGSASGANLRVHEIFAECPRVGLWADADQSRTQLVFVTRRDVVSIATKTMGNIPQKHVGIVRDGIVYHYSNTLDRVTSQPVGEFLDTFQRLYAGDQALFFGEIPHSDLVLAVDPSGQAGVSEGTIAFELRRDQKDWIARRAEDDAGKAFLAGVEIQQPAKGFFGLFFPVARYYGPVFAPEDHAGVIGQWAYLLDLTAACESRGFMNLVNTYDRARFTFGFYQLAAHTPDDNLILFFREALADPEFRRLFPELDLRGGRVFNVSPDGTATDLEAGILDPASGEMQLQRFMAFLNPNRKLVDEQEVLQAARLIWWANQDGESSKLQVRVAARILGRKMARTYHPRYRLDGQLDTVCALIADIHHQGRAKVDVVRAAMAEPREADREAALLAIGSVSYPERIATLSGRLRALKSAGHLGRKRYVAATNEFA</sequence>
<reference evidence="3 4" key="1">
    <citation type="submission" date="2020-08" db="EMBL/GenBank/DDBJ databases">
        <title>Genomic Encyclopedia of Type Strains, Phase IV (KMG-IV): sequencing the most valuable type-strain genomes for metagenomic binning, comparative biology and taxonomic classification.</title>
        <authorList>
            <person name="Goeker M."/>
        </authorList>
    </citation>
    <scope>NUCLEOTIDE SEQUENCE [LARGE SCALE GENOMIC DNA]</scope>
    <source>
        <strain evidence="3 4">DSM 100044</strain>
    </source>
</reference>
<evidence type="ECO:0000259" key="2">
    <source>
        <dbReference type="Pfam" id="PF13539"/>
    </source>
</evidence>
<keyword evidence="4" id="KW-1185">Reference proteome</keyword>
<dbReference type="EMBL" id="JACIJK010000004">
    <property type="protein sequence ID" value="MBB5714577.1"/>
    <property type="molecule type" value="Genomic_DNA"/>
</dbReference>
<dbReference type="InterPro" id="IPR009045">
    <property type="entry name" value="Zn_M74/Hedgehog-like"/>
</dbReference>
<evidence type="ECO:0000256" key="1">
    <source>
        <dbReference type="SAM" id="MobiDB-lite"/>
    </source>
</evidence>
<dbReference type="RefSeq" id="WP_184056051.1">
    <property type="nucleotide sequence ID" value="NZ_JACIJK010000004.1"/>
</dbReference>
<feature type="domain" description="Peptidase M15C" evidence="2">
    <location>
        <begin position="81"/>
        <end position="138"/>
    </location>
</feature>
<dbReference type="AlphaFoldDB" id="A0A7W9EVC5"/>